<organism evidence="1 2">
    <name type="scientific">Mytilus edulis</name>
    <name type="common">Blue mussel</name>
    <dbReference type="NCBI Taxonomy" id="6550"/>
    <lineage>
        <taxon>Eukaryota</taxon>
        <taxon>Metazoa</taxon>
        <taxon>Spiralia</taxon>
        <taxon>Lophotrochozoa</taxon>
        <taxon>Mollusca</taxon>
        <taxon>Bivalvia</taxon>
        <taxon>Autobranchia</taxon>
        <taxon>Pteriomorphia</taxon>
        <taxon>Mytilida</taxon>
        <taxon>Mytiloidea</taxon>
        <taxon>Mytilidae</taxon>
        <taxon>Mytilinae</taxon>
        <taxon>Mytilus</taxon>
    </lineage>
</organism>
<evidence type="ECO:0000313" key="2">
    <source>
        <dbReference type="Proteomes" id="UP000683360"/>
    </source>
</evidence>
<sequence length="172" mass="19888">MQLMKIQKTIGNQVTDIMNIKQDKEFIAKHEKDIENNKDFIKTYQVNVPIKVAKDFESLNCTICSETCHENCSVPAGFLIWTCEAMTNFKCGICPGKCSTDYHTMQKFTHETKTENRTETREELKKRYEVAKKGAAGCTEMVTRNRASLEQSLKELDKILKQVEEKILKLKR</sequence>
<gene>
    <name evidence="1" type="ORF">MEDL_39216</name>
</gene>
<reference evidence="1" key="1">
    <citation type="submission" date="2021-03" db="EMBL/GenBank/DDBJ databases">
        <authorList>
            <person name="Bekaert M."/>
        </authorList>
    </citation>
    <scope>NUCLEOTIDE SEQUENCE</scope>
</reference>
<dbReference type="PANTHER" id="PTHR32046">
    <property type="entry name" value="G DOMAIN-CONTAINING PROTEIN"/>
    <property type="match status" value="1"/>
</dbReference>
<dbReference type="PANTHER" id="PTHR32046:SF11">
    <property type="entry name" value="IMMUNE-ASSOCIATED NUCLEOTIDE-BINDING PROTEIN 10-LIKE"/>
    <property type="match status" value="1"/>
</dbReference>
<protein>
    <submittedName>
        <fullName evidence="1">Uncharacterized protein</fullName>
    </submittedName>
</protein>
<dbReference type="EMBL" id="CAJPWZ010001874">
    <property type="protein sequence ID" value="CAG2226131.1"/>
    <property type="molecule type" value="Genomic_DNA"/>
</dbReference>
<accession>A0A8S3TAL7</accession>
<dbReference type="Proteomes" id="UP000683360">
    <property type="component" value="Unassembled WGS sequence"/>
</dbReference>
<keyword evidence="2" id="KW-1185">Reference proteome</keyword>
<name>A0A8S3TAL7_MYTED</name>
<evidence type="ECO:0000313" key="1">
    <source>
        <dbReference type="EMBL" id="CAG2226131.1"/>
    </source>
</evidence>
<dbReference type="AlphaFoldDB" id="A0A8S3TAL7"/>
<proteinExistence type="predicted"/>
<comment type="caution">
    <text evidence="1">The sequence shown here is derived from an EMBL/GenBank/DDBJ whole genome shotgun (WGS) entry which is preliminary data.</text>
</comment>